<evidence type="ECO:0000256" key="4">
    <source>
        <dbReference type="ARBA" id="ARBA00022705"/>
    </source>
</evidence>
<dbReference type="Proteomes" id="UP000013523">
    <property type="component" value="Chromosome"/>
</dbReference>
<dbReference type="GO" id="GO:0017116">
    <property type="term" value="F:single-stranded DNA helicase activity"/>
    <property type="evidence" value="ECO:0007669"/>
    <property type="project" value="TreeGrafter"/>
</dbReference>
<dbReference type="CDD" id="cd00009">
    <property type="entry name" value="AAA"/>
    <property type="match status" value="1"/>
</dbReference>
<keyword evidence="4" id="KW-0235">DNA replication</keyword>
<keyword evidence="6" id="KW-0067">ATP-binding</keyword>
<feature type="domain" description="AAA+ ATPase" evidence="7">
    <location>
        <begin position="60"/>
        <end position="178"/>
    </location>
</feature>
<evidence type="ECO:0000313" key="9">
    <source>
        <dbReference type="Proteomes" id="UP000013523"/>
    </source>
</evidence>
<dbReference type="AlphaFoldDB" id="R4K6C2"/>
<dbReference type="STRING" id="86416.Clopa_2398"/>
<comment type="function">
    <text evidence="1">DNA-dependent ATPase that plays important roles in cellular responses to stalled DNA replication processes.</text>
</comment>
<dbReference type="InterPro" id="IPR051314">
    <property type="entry name" value="AAA_ATPase_RarA/MGS1/WRNIP1"/>
</dbReference>
<dbReference type="Pfam" id="PF16193">
    <property type="entry name" value="AAA_assoc_2"/>
    <property type="match status" value="1"/>
</dbReference>
<dbReference type="PANTHER" id="PTHR13779:SF7">
    <property type="entry name" value="ATPASE WRNIP1"/>
    <property type="match status" value="1"/>
</dbReference>
<dbReference type="Gene3D" id="3.40.50.300">
    <property type="entry name" value="P-loop containing nucleotide triphosphate hydrolases"/>
    <property type="match status" value="1"/>
</dbReference>
<dbReference type="PATRIC" id="fig|86416.3.peg.2380"/>
<sequence>MLKTNRGGNILDLFTMAMENNRSNKPLAERMRPRNLDEFYGQEKIVGKGKILRRLIEADRLTSIILYGPPGVGKTTLASIISKETKCEFVKLNAAIISVKEIKDYINKSEELLKLYGKRTIFFIDEIHALKKGSQQDVLLDAIERGIVVLIGATTENPYFEINNALLSRSKIFQLESLSNEEIVKILNNVLKDRERGYGSIKINIEEKSLSYIAQLSGGDARAAINTLEIAVLSTVKNKKGIIEIDEKLVQESMQKRIINYDKAGDNHYDMASAFIKSMRGSDADAALYWFGRMILGGEDPKFIVRRIIVHASEDVGMADSRAMLIAHAAWNALETIGMPEARIPIAEAIIYISKAPKSNSVVMAVDKAFQDAKDFQYRVPVHLRDTHYKGSKNFGNGIEYKYPHNYPGNYVEQKYFPDEMEDRKYYKDDEKF</sequence>
<dbReference type="PANTHER" id="PTHR13779">
    <property type="entry name" value="WERNER HELICASE-INTERACTING PROTEIN 1 FAMILY MEMBER"/>
    <property type="match status" value="1"/>
</dbReference>
<dbReference type="EMBL" id="CP003261">
    <property type="protein sequence ID" value="AGK97261.1"/>
    <property type="molecule type" value="Genomic_DNA"/>
</dbReference>
<comment type="similarity">
    <text evidence="2">Belongs to the AAA ATPase family. RarA/MGS1/WRNIP1 subfamily.</text>
</comment>
<dbReference type="HOGENOM" id="CLU_017985_0_3_9"/>
<dbReference type="GO" id="GO:0008047">
    <property type="term" value="F:enzyme activator activity"/>
    <property type="evidence" value="ECO:0007669"/>
    <property type="project" value="TreeGrafter"/>
</dbReference>
<dbReference type="InterPro" id="IPR008921">
    <property type="entry name" value="DNA_pol3_clamp-load_cplx_C"/>
</dbReference>
<keyword evidence="5" id="KW-0547">Nucleotide-binding</keyword>
<dbReference type="KEGG" id="cpas:Clopa_2398"/>
<gene>
    <name evidence="8" type="ORF">Clopa_2398</name>
</gene>
<dbReference type="SUPFAM" id="SSF48019">
    <property type="entry name" value="post-AAA+ oligomerization domain-like"/>
    <property type="match status" value="1"/>
</dbReference>
<dbReference type="InterPro" id="IPR027417">
    <property type="entry name" value="P-loop_NTPase"/>
</dbReference>
<evidence type="ECO:0000256" key="3">
    <source>
        <dbReference type="ARBA" id="ARBA00020776"/>
    </source>
</evidence>
<dbReference type="SUPFAM" id="SSF52540">
    <property type="entry name" value="P-loop containing nucleoside triphosphate hydrolases"/>
    <property type="match status" value="1"/>
</dbReference>
<proteinExistence type="inferred from homology"/>
<dbReference type="eggNOG" id="COG2256">
    <property type="taxonomic scope" value="Bacteria"/>
</dbReference>
<dbReference type="GO" id="GO:0003677">
    <property type="term" value="F:DNA binding"/>
    <property type="evidence" value="ECO:0007669"/>
    <property type="project" value="InterPro"/>
</dbReference>
<evidence type="ECO:0000256" key="6">
    <source>
        <dbReference type="ARBA" id="ARBA00022840"/>
    </source>
</evidence>
<dbReference type="FunFam" id="1.20.272.10:FF:000001">
    <property type="entry name" value="Putative AAA family ATPase"/>
    <property type="match status" value="1"/>
</dbReference>
<protein>
    <recommendedName>
        <fullName evidence="3">Replication-associated recombination protein A</fullName>
    </recommendedName>
</protein>
<name>R4K6C2_CLOPA</name>
<dbReference type="InterPro" id="IPR021886">
    <property type="entry name" value="MgsA_C"/>
</dbReference>
<dbReference type="Gene3D" id="1.20.272.10">
    <property type="match status" value="1"/>
</dbReference>
<dbReference type="Gene3D" id="1.10.3710.10">
    <property type="entry name" value="DNA polymerase III clamp loader subunits, C-terminal domain"/>
    <property type="match status" value="1"/>
</dbReference>
<evidence type="ECO:0000256" key="5">
    <source>
        <dbReference type="ARBA" id="ARBA00022741"/>
    </source>
</evidence>
<dbReference type="GO" id="GO:0000731">
    <property type="term" value="P:DNA synthesis involved in DNA repair"/>
    <property type="evidence" value="ECO:0007669"/>
    <property type="project" value="TreeGrafter"/>
</dbReference>
<dbReference type="CDD" id="cd18139">
    <property type="entry name" value="HLD_clamp_RarA"/>
    <property type="match status" value="1"/>
</dbReference>
<dbReference type="SMART" id="SM00382">
    <property type="entry name" value="AAA"/>
    <property type="match status" value="1"/>
</dbReference>
<dbReference type="FunFam" id="3.40.50.300:FF:000137">
    <property type="entry name" value="Replication-associated recombination protein A"/>
    <property type="match status" value="1"/>
</dbReference>
<dbReference type="GO" id="GO:0016887">
    <property type="term" value="F:ATP hydrolysis activity"/>
    <property type="evidence" value="ECO:0007669"/>
    <property type="project" value="InterPro"/>
</dbReference>
<dbReference type="Pfam" id="PF00004">
    <property type="entry name" value="AAA"/>
    <property type="match status" value="1"/>
</dbReference>
<evidence type="ECO:0000259" key="7">
    <source>
        <dbReference type="SMART" id="SM00382"/>
    </source>
</evidence>
<dbReference type="FunFam" id="1.10.8.60:FF:000029">
    <property type="entry name" value="Replication-associated recombination protein A"/>
    <property type="match status" value="1"/>
</dbReference>
<dbReference type="Gene3D" id="1.10.8.60">
    <property type="match status" value="1"/>
</dbReference>
<keyword evidence="9" id="KW-1185">Reference proteome</keyword>
<dbReference type="InterPro" id="IPR032423">
    <property type="entry name" value="AAA_assoc_2"/>
</dbReference>
<dbReference type="InterPro" id="IPR003593">
    <property type="entry name" value="AAA+_ATPase"/>
</dbReference>
<evidence type="ECO:0000313" key="8">
    <source>
        <dbReference type="EMBL" id="AGK97261.1"/>
    </source>
</evidence>
<evidence type="ECO:0000256" key="1">
    <source>
        <dbReference type="ARBA" id="ARBA00002393"/>
    </source>
</evidence>
<dbReference type="GO" id="GO:0005524">
    <property type="term" value="F:ATP binding"/>
    <property type="evidence" value="ECO:0007669"/>
    <property type="project" value="UniProtKB-KW"/>
</dbReference>
<dbReference type="Pfam" id="PF12002">
    <property type="entry name" value="MgsA_C"/>
    <property type="match status" value="1"/>
</dbReference>
<dbReference type="InterPro" id="IPR003959">
    <property type="entry name" value="ATPase_AAA_core"/>
</dbReference>
<accession>R4K6C2</accession>
<organism evidence="8 9">
    <name type="scientific">Clostridium pasteurianum BC1</name>
    <dbReference type="NCBI Taxonomy" id="86416"/>
    <lineage>
        <taxon>Bacteria</taxon>
        <taxon>Bacillati</taxon>
        <taxon>Bacillota</taxon>
        <taxon>Clostridia</taxon>
        <taxon>Eubacteriales</taxon>
        <taxon>Clostridiaceae</taxon>
        <taxon>Clostridium</taxon>
    </lineage>
</organism>
<evidence type="ECO:0000256" key="2">
    <source>
        <dbReference type="ARBA" id="ARBA00008959"/>
    </source>
</evidence>
<reference evidence="8 9" key="1">
    <citation type="submission" date="2012-01" db="EMBL/GenBank/DDBJ databases">
        <title>Complete sequence of chromosome of Clostridium pasteurianum BC1.</title>
        <authorList>
            <consortium name="US DOE Joint Genome Institute"/>
            <person name="Lucas S."/>
            <person name="Han J."/>
            <person name="Lapidus A."/>
            <person name="Cheng J.-F."/>
            <person name="Goodwin L."/>
            <person name="Pitluck S."/>
            <person name="Peters L."/>
            <person name="Mikhailova N."/>
            <person name="Teshima H."/>
            <person name="Detter J.C."/>
            <person name="Han C."/>
            <person name="Tapia R."/>
            <person name="Land M."/>
            <person name="Hauser L."/>
            <person name="Kyrpides N."/>
            <person name="Ivanova N."/>
            <person name="Pagani I."/>
            <person name="Dunn J."/>
            <person name="Taghavi S."/>
            <person name="Francis A."/>
            <person name="van der Lelie D."/>
            <person name="Woyke T."/>
        </authorList>
    </citation>
    <scope>NUCLEOTIDE SEQUENCE [LARGE SCALE GENOMIC DNA]</scope>
    <source>
        <strain evidence="8 9">BC1</strain>
    </source>
</reference>
<dbReference type="GO" id="GO:0006261">
    <property type="term" value="P:DNA-templated DNA replication"/>
    <property type="evidence" value="ECO:0007669"/>
    <property type="project" value="TreeGrafter"/>
</dbReference>